<reference evidence="2" key="1">
    <citation type="submission" date="2022-04" db="EMBL/GenBank/DDBJ databases">
        <title>Carnegiea gigantea Genome sequencing and assembly v2.</title>
        <authorList>
            <person name="Copetti D."/>
            <person name="Sanderson M.J."/>
            <person name="Burquez A."/>
            <person name="Wojciechowski M.F."/>
        </authorList>
    </citation>
    <scope>NUCLEOTIDE SEQUENCE</scope>
    <source>
        <strain evidence="2">SGP5-SGP5p</strain>
        <tissue evidence="2">Aerial part</tissue>
    </source>
</reference>
<accession>A0A9Q1KE83</accession>
<dbReference type="AlphaFoldDB" id="A0A9Q1KE83"/>
<gene>
    <name evidence="2" type="ORF">Cgig2_034133</name>
</gene>
<sequence>MTSCQELTVLILSASIEFCLLSLTTLSWSDTALINLEDNLVSISMFLLIWTSTIFLIWKQCFIVTTCSHAIEQGPKYFFLDDAIHSKEIPLVHFMSGGLRFSFPQFEGKLDSKPKLKIVCSGKSLEPFVPPTEDDSSRVKIPGVDVTIPATPFPAITIQSIAIQKLRPNINHTNDGHDKLALEVCEPSIKKVIKLPPEGAKNIKDILDAEPNPTESRLDGSKGIYSPNDDGLSPFIEPMLLH</sequence>
<protein>
    <submittedName>
        <fullName evidence="2">Uncharacterized protein</fullName>
    </submittedName>
</protein>
<feature type="transmembrane region" description="Helical" evidence="1">
    <location>
        <begin position="40"/>
        <end position="58"/>
    </location>
</feature>
<proteinExistence type="predicted"/>
<dbReference type="EMBL" id="JAKOGI010000151">
    <property type="protein sequence ID" value="KAJ8441874.1"/>
    <property type="molecule type" value="Genomic_DNA"/>
</dbReference>
<evidence type="ECO:0000313" key="2">
    <source>
        <dbReference type="EMBL" id="KAJ8441874.1"/>
    </source>
</evidence>
<dbReference type="Proteomes" id="UP001153076">
    <property type="component" value="Unassembled WGS sequence"/>
</dbReference>
<evidence type="ECO:0000313" key="3">
    <source>
        <dbReference type="Proteomes" id="UP001153076"/>
    </source>
</evidence>
<comment type="caution">
    <text evidence="2">The sequence shown here is derived from an EMBL/GenBank/DDBJ whole genome shotgun (WGS) entry which is preliminary data.</text>
</comment>
<name>A0A9Q1KE83_9CARY</name>
<organism evidence="2 3">
    <name type="scientific">Carnegiea gigantea</name>
    <dbReference type="NCBI Taxonomy" id="171969"/>
    <lineage>
        <taxon>Eukaryota</taxon>
        <taxon>Viridiplantae</taxon>
        <taxon>Streptophyta</taxon>
        <taxon>Embryophyta</taxon>
        <taxon>Tracheophyta</taxon>
        <taxon>Spermatophyta</taxon>
        <taxon>Magnoliopsida</taxon>
        <taxon>eudicotyledons</taxon>
        <taxon>Gunneridae</taxon>
        <taxon>Pentapetalae</taxon>
        <taxon>Caryophyllales</taxon>
        <taxon>Cactineae</taxon>
        <taxon>Cactaceae</taxon>
        <taxon>Cactoideae</taxon>
        <taxon>Echinocereeae</taxon>
        <taxon>Carnegiea</taxon>
    </lineage>
</organism>
<feature type="transmembrane region" description="Helical" evidence="1">
    <location>
        <begin position="7"/>
        <end position="28"/>
    </location>
</feature>
<keyword evidence="1" id="KW-0472">Membrane</keyword>
<keyword evidence="3" id="KW-1185">Reference proteome</keyword>
<evidence type="ECO:0000256" key="1">
    <source>
        <dbReference type="SAM" id="Phobius"/>
    </source>
</evidence>
<keyword evidence="1" id="KW-1133">Transmembrane helix</keyword>
<keyword evidence="1" id="KW-0812">Transmembrane</keyword>